<sequence>MPRHLRRPMPPTTGRLPSAKNREHTSLSQFVGSLRRLILRDKSNQVEISPLDGTSAQFPAFLTTRISTSSTCCGQAKDSPVGNRDLGSLSLASLARYWVMWASIQRREASSGCSTFGTMMRLSLRTGQRYSETDYELPEREVVVAESGLFEGDAVVHGASSEISWMEDGMEIKSFEFECRSSQGAVLAITSPTELQELTDFTALREHIVRNAELLYRHANSICRIADTEALYVITGCIKSESWALAAFNDPTTSPADTLKLVKRQGINRHGNGEFVWTRRGTSEARVGKSRAAGACDQSLFLRGFKLDFSQKARSRMRATKPRTLSHGCKNAGATINHTQKNTPAFFGCARVAGGHANLTLEKYTLGRFPAVEEYTSDSDNDDAYITSPTNLKEPRSGYESSHPCDHINHYLLENVSDSRVLHRSIHLKHP</sequence>
<gene>
    <name evidence="2" type="ORF">FA13DRAFT_374417</name>
</gene>
<dbReference type="EMBL" id="QPFP01000193">
    <property type="protein sequence ID" value="TEB19417.1"/>
    <property type="molecule type" value="Genomic_DNA"/>
</dbReference>
<keyword evidence="3" id="KW-1185">Reference proteome</keyword>
<evidence type="ECO:0000256" key="1">
    <source>
        <dbReference type="SAM" id="MobiDB-lite"/>
    </source>
</evidence>
<name>A0A4Y7SCG7_COPMI</name>
<feature type="region of interest" description="Disordered" evidence="1">
    <location>
        <begin position="1"/>
        <end position="23"/>
    </location>
</feature>
<accession>A0A4Y7SCG7</accession>
<dbReference type="OrthoDB" id="3222453at2759"/>
<comment type="caution">
    <text evidence="2">The sequence shown here is derived from an EMBL/GenBank/DDBJ whole genome shotgun (WGS) entry which is preliminary data.</text>
</comment>
<dbReference type="STRING" id="71717.A0A4Y7SCG7"/>
<proteinExistence type="predicted"/>
<dbReference type="Proteomes" id="UP000298030">
    <property type="component" value="Unassembled WGS sequence"/>
</dbReference>
<evidence type="ECO:0000313" key="3">
    <source>
        <dbReference type="Proteomes" id="UP000298030"/>
    </source>
</evidence>
<dbReference type="AlphaFoldDB" id="A0A4Y7SCG7"/>
<evidence type="ECO:0000313" key="2">
    <source>
        <dbReference type="EMBL" id="TEB19417.1"/>
    </source>
</evidence>
<protein>
    <submittedName>
        <fullName evidence="2">Uncharacterized protein</fullName>
    </submittedName>
</protein>
<reference evidence="2 3" key="1">
    <citation type="journal article" date="2019" name="Nat. Ecol. Evol.">
        <title>Megaphylogeny resolves global patterns of mushroom evolution.</title>
        <authorList>
            <person name="Varga T."/>
            <person name="Krizsan K."/>
            <person name="Foldi C."/>
            <person name="Dima B."/>
            <person name="Sanchez-Garcia M."/>
            <person name="Sanchez-Ramirez S."/>
            <person name="Szollosi G.J."/>
            <person name="Szarkandi J.G."/>
            <person name="Papp V."/>
            <person name="Albert L."/>
            <person name="Andreopoulos W."/>
            <person name="Angelini C."/>
            <person name="Antonin V."/>
            <person name="Barry K.W."/>
            <person name="Bougher N.L."/>
            <person name="Buchanan P."/>
            <person name="Buyck B."/>
            <person name="Bense V."/>
            <person name="Catcheside P."/>
            <person name="Chovatia M."/>
            <person name="Cooper J."/>
            <person name="Damon W."/>
            <person name="Desjardin D."/>
            <person name="Finy P."/>
            <person name="Geml J."/>
            <person name="Haridas S."/>
            <person name="Hughes K."/>
            <person name="Justo A."/>
            <person name="Karasinski D."/>
            <person name="Kautmanova I."/>
            <person name="Kiss B."/>
            <person name="Kocsube S."/>
            <person name="Kotiranta H."/>
            <person name="LaButti K.M."/>
            <person name="Lechner B.E."/>
            <person name="Liimatainen K."/>
            <person name="Lipzen A."/>
            <person name="Lukacs Z."/>
            <person name="Mihaltcheva S."/>
            <person name="Morgado L.N."/>
            <person name="Niskanen T."/>
            <person name="Noordeloos M.E."/>
            <person name="Ohm R.A."/>
            <person name="Ortiz-Santana B."/>
            <person name="Ovrebo C."/>
            <person name="Racz N."/>
            <person name="Riley R."/>
            <person name="Savchenko A."/>
            <person name="Shiryaev A."/>
            <person name="Soop K."/>
            <person name="Spirin V."/>
            <person name="Szebenyi C."/>
            <person name="Tomsovsky M."/>
            <person name="Tulloss R.E."/>
            <person name="Uehling J."/>
            <person name="Grigoriev I.V."/>
            <person name="Vagvolgyi C."/>
            <person name="Papp T."/>
            <person name="Martin F.M."/>
            <person name="Miettinen O."/>
            <person name="Hibbett D.S."/>
            <person name="Nagy L.G."/>
        </authorList>
    </citation>
    <scope>NUCLEOTIDE SEQUENCE [LARGE SCALE GENOMIC DNA]</scope>
    <source>
        <strain evidence="2 3">FP101781</strain>
    </source>
</reference>
<organism evidence="2 3">
    <name type="scientific">Coprinellus micaceus</name>
    <name type="common">Glistening ink-cap mushroom</name>
    <name type="synonym">Coprinus micaceus</name>
    <dbReference type="NCBI Taxonomy" id="71717"/>
    <lineage>
        <taxon>Eukaryota</taxon>
        <taxon>Fungi</taxon>
        <taxon>Dikarya</taxon>
        <taxon>Basidiomycota</taxon>
        <taxon>Agaricomycotina</taxon>
        <taxon>Agaricomycetes</taxon>
        <taxon>Agaricomycetidae</taxon>
        <taxon>Agaricales</taxon>
        <taxon>Agaricineae</taxon>
        <taxon>Psathyrellaceae</taxon>
        <taxon>Coprinellus</taxon>
    </lineage>
</organism>